<accession>A0AAN9EVP0</accession>
<sequence length="119" mass="13359">MESLFDTINVRDLLWALDLSDPNSSLFAPDLRLLIQRSQIRSQTRTPSPDPALADSNSLQIRSQVQSYLVSHRDDFANLFSVSQTRYVSDDVSAILCLLSDLPIPEYDAVTCNLLAHVH</sequence>
<dbReference type="EMBL" id="JAYKXN010000008">
    <property type="protein sequence ID" value="KAK7263450.1"/>
    <property type="molecule type" value="Genomic_DNA"/>
</dbReference>
<gene>
    <name evidence="1" type="ORF">RJT34_31040</name>
</gene>
<comment type="caution">
    <text evidence="1">The sequence shown here is derived from an EMBL/GenBank/DDBJ whole genome shotgun (WGS) entry which is preliminary data.</text>
</comment>
<reference evidence="1 2" key="1">
    <citation type="submission" date="2024-01" db="EMBL/GenBank/DDBJ databases">
        <title>The genomes of 5 underutilized Papilionoideae crops provide insights into root nodulation and disease resistance.</title>
        <authorList>
            <person name="Yuan L."/>
        </authorList>
    </citation>
    <scope>NUCLEOTIDE SEQUENCE [LARGE SCALE GENOMIC DNA]</scope>
    <source>
        <strain evidence="1">LY-2023</strain>
        <tissue evidence="1">Leaf</tissue>
    </source>
</reference>
<proteinExistence type="predicted"/>
<protein>
    <submittedName>
        <fullName evidence="1">Uncharacterized protein</fullName>
    </submittedName>
</protein>
<evidence type="ECO:0000313" key="2">
    <source>
        <dbReference type="Proteomes" id="UP001359559"/>
    </source>
</evidence>
<name>A0AAN9EVP0_CLITE</name>
<dbReference type="AlphaFoldDB" id="A0AAN9EVP0"/>
<dbReference type="Proteomes" id="UP001359559">
    <property type="component" value="Unassembled WGS sequence"/>
</dbReference>
<evidence type="ECO:0000313" key="1">
    <source>
        <dbReference type="EMBL" id="KAK7263450.1"/>
    </source>
</evidence>
<keyword evidence="2" id="KW-1185">Reference proteome</keyword>
<organism evidence="1 2">
    <name type="scientific">Clitoria ternatea</name>
    <name type="common">Butterfly pea</name>
    <dbReference type="NCBI Taxonomy" id="43366"/>
    <lineage>
        <taxon>Eukaryota</taxon>
        <taxon>Viridiplantae</taxon>
        <taxon>Streptophyta</taxon>
        <taxon>Embryophyta</taxon>
        <taxon>Tracheophyta</taxon>
        <taxon>Spermatophyta</taxon>
        <taxon>Magnoliopsida</taxon>
        <taxon>eudicotyledons</taxon>
        <taxon>Gunneridae</taxon>
        <taxon>Pentapetalae</taxon>
        <taxon>rosids</taxon>
        <taxon>fabids</taxon>
        <taxon>Fabales</taxon>
        <taxon>Fabaceae</taxon>
        <taxon>Papilionoideae</taxon>
        <taxon>50 kb inversion clade</taxon>
        <taxon>NPAAA clade</taxon>
        <taxon>indigoferoid/millettioid clade</taxon>
        <taxon>Phaseoleae</taxon>
        <taxon>Clitoria</taxon>
    </lineage>
</organism>